<accession>A0A1F6MCR0</accession>
<name>A0A1F6MCR0_9BACT</name>
<evidence type="ECO:0000313" key="3">
    <source>
        <dbReference type="Proteomes" id="UP000177953"/>
    </source>
</evidence>
<proteinExistence type="predicted"/>
<evidence type="ECO:0000256" key="1">
    <source>
        <dbReference type="SAM" id="Phobius"/>
    </source>
</evidence>
<evidence type="ECO:0008006" key="4">
    <source>
        <dbReference type="Google" id="ProtNLM"/>
    </source>
</evidence>
<feature type="transmembrane region" description="Helical" evidence="1">
    <location>
        <begin position="27"/>
        <end position="46"/>
    </location>
</feature>
<keyword evidence="1" id="KW-0472">Membrane</keyword>
<keyword evidence="1" id="KW-1133">Transmembrane helix</keyword>
<reference evidence="2 3" key="1">
    <citation type="journal article" date="2016" name="Nat. Commun.">
        <title>Thousands of microbial genomes shed light on interconnected biogeochemical processes in an aquifer system.</title>
        <authorList>
            <person name="Anantharaman K."/>
            <person name="Brown C.T."/>
            <person name="Hug L.A."/>
            <person name="Sharon I."/>
            <person name="Castelle C.J."/>
            <person name="Probst A.J."/>
            <person name="Thomas B.C."/>
            <person name="Singh A."/>
            <person name="Wilkins M.J."/>
            <person name="Karaoz U."/>
            <person name="Brodie E.L."/>
            <person name="Williams K.H."/>
            <person name="Hubbard S.S."/>
            <person name="Banfield J.F."/>
        </authorList>
    </citation>
    <scope>NUCLEOTIDE SEQUENCE [LARGE SCALE GENOMIC DNA]</scope>
</reference>
<keyword evidence="1" id="KW-0812">Transmembrane</keyword>
<gene>
    <name evidence="2" type="ORF">A2754_02685</name>
</gene>
<feature type="transmembrane region" description="Helical" evidence="1">
    <location>
        <begin position="52"/>
        <end position="70"/>
    </location>
</feature>
<comment type="caution">
    <text evidence="2">The sequence shown here is derived from an EMBL/GenBank/DDBJ whole genome shotgun (WGS) entry which is preliminary data.</text>
</comment>
<dbReference type="EMBL" id="MFPU01000047">
    <property type="protein sequence ID" value="OGH69405.1"/>
    <property type="molecule type" value="Genomic_DNA"/>
</dbReference>
<organism evidence="2 3">
    <name type="scientific">Candidatus Magasanikbacteria bacterium RIFCSPHIGHO2_01_FULL_47_8</name>
    <dbReference type="NCBI Taxonomy" id="1798673"/>
    <lineage>
        <taxon>Bacteria</taxon>
        <taxon>Candidatus Magasanikiibacteriota</taxon>
    </lineage>
</organism>
<protein>
    <recommendedName>
        <fullName evidence="4">DUF304 domain-containing protein</fullName>
    </recommendedName>
</protein>
<evidence type="ECO:0000313" key="2">
    <source>
        <dbReference type="EMBL" id="OGH69405.1"/>
    </source>
</evidence>
<dbReference type="Proteomes" id="UP000177953">
    <property type="component" value="Unassembled WGS sequence"/>
</dbReference>
<sequence length="216" mass="25078">MSLAKKIHLRPEEEIIKIIRSSPLTEWWKYALGLAFLVVTSFFTFWLFARGWWGQIIFAFGIIAGVYIILRAWFFNYHNYLVVTSDRIADISRASWFEEVVSSIGYHDLKDIVVHRRGVFAAIFNYGTLTVETKDKNLVLEIARVRMPQQVQNIILETEEAFRSGLQVKNSERILASFTRLIPDLSEAELTLVDKKIHDQLHKFDATSPEEEVEVL</sequence>
<dbReference type="AlphaFoldDB" id="A0A1F6MCR0"/>